<organism evidence="2 3">
    <name type="scientific">Variovorax ureilyticus</name>
    <dbReference type="NCBI Taxonomy" id="1836198"/>
    <lineage>
        <taxon>Bacteria</taxon>
        <taxon>Pseudomonadati</taxon>
        <taxon>Pseudomonadota</taxon>
        <taxon>Betaproteobacteria</taxon>
        <taxon>Burkholderiales</taxon>
        <taxon>Comamonadaceae</taxon>
        <taxon>Variovorax</taxon>
    </lineage>
</organism>
<sequence length="172" mass="19477">MEGYTPGALQARFPYMFPLEGEERRRAYTFYRGWMQPLALACEDIDKLLGMDKRAFYWTRLREKVGAPSLGYRMEGQARVATNIHRPTDVVRHAGESAERHAPVALAINERILQLEVELRSRCIVCGALSEICNDRGPWASLCPAHRAEDDGPDASMGSVWESARTHEEGRK</sequence>
<evidence type="ECO:0000256" key="1">
    <source>
        <dbReference type="SAM" id="MobiDB-lite"/>
    </source>
</evidence>
<feature type="region of interest" description="Disordered" evidence="1">
    <location>
        <begin position="149"/>
        <end position="172"/>
    </location>
</feature>
<evidence type="ECO:0000313" key="2">
    <source>
        <dbReference type="EMBL" id="MEJ8814272.1"/>
    </source>
</evidence>
<keyword evidence="3" id="KW-1185">Reference proteome</keyword>
<reference evidence="2 3" key="1">
    <citation type="submission" date="2024-03" db="EMBL/GenBank/DDBJ databases">
        <title>Novel species of the genus Variovorax.</title>
        <authorList>
            <person name="Liu Q."/>
            <person name="Xin Y.-H."/>
        </authorList>
    </citation>
    <scope>NUCLEOTIDE SEQUENCE [LARGE SCALE GENOMIC DNA]</scope>
    <source>
        <strain evidence="2 3">KACC 18899</strain>
    </source>
</reference>
<evidence type="ECO:0008006" key="4">
    <source>
        <dbReference type="Google" id="ProtNLM"/>
    </source>
</evidence>
<protein>
    <recommendedName>
        <fullName evidence="4">TniQ protein</fullName>
    </recommendedName>
</protein>
<proteinExistence type="predicted"/>
<dbReference type="RefSeq" id="WP_340359504.1">
    <property type="nucleotide sequence ID" value="NZ_JBBKZU010000012.1"/>
</dbReference>
<evidence type="ECO:0000313" key="3">
    <source>
        <dbReference type="Proteomes" id="UP001365846"/>
    </source>
</evidence>
<dbReference type="Proteomes" id="UP001365846">
    <property type="component" value="Unassembled WGS sequence"/>
</dbReference>
<name>A0ABU8VKS5_9BURK</name>
<comment type="caution">
    <text evidence="2">The sequence shown here is derived from an EMBL/GenBank/DDBJ whole genome shotgun (WGS) entry which is preliminary data.</text>
</comment>
<accession>A0ABU8VKS5</accession>
<dbReference type="EMBL" id="JBBKZU010000012">
    <property type="protein sequence ID" value="MEJ8814272.1"/>
    <property type="molecule type" value="Genomic_DNA"/>
</dbReference>
<gene>
    <name evidence="2" type="ORF">WKW77_24520</name>
</gene>